<dbReference type="SMART" id="SM00345">
    <property type="entry name" value="HTH_GNTR"/>
    <property type="match status" value="1"/>
</dbReference>
<keyword evidence="1" id="KW-0805">Transcription regulation</keyword>
<evidence type="ECO:0000256" key="1">
    <source>
        <dbReference type="ARBA" id="ARBA00023015"/>
    </source>
</evidence>
<dbReference type="SMART" id="SM00895">
    <property type="entry name" value="FCD"/>
    <property type="match status" value="1"/>
</dbReference>
<dbReference type="InterPro" id="IPR008920">
    <property type="entry name" value="TF_FadR/GntR_C"/>
</dbReference>
<evidence type="ECO:0000256" key="2">
    <source>
        <dbReference type="ARBA" id="ARBA00023125"/>
    </source>
</evidence>
<dbReference type="GO" id="GO:0003700">
    <property type="term" value="F:DNA-binding transcription factor activity"/>
    <property type="evidence" value="ECO:0007669"/>
    <property type="project" value="InterPro"/>
</dbReference>
<dbReference type="InterPro" id="IPR011711">
    <property type="entry name" value="GntR_C"/>
</dbReference>
<dbReference type="EMBL" id="JBDNCH010000002">
    <property type="protein sequence ID" value="MEN9061066.1"/>
    <property type="molecule type" value="Genomic_DNA"/>
</dbReference>
<comment type="caution">
    <text evidence="5">The sequence shown here is derived from an EMBL/GenBank/DDBJ whole genome shotgun (WGS) entry which is preliminary data.</text>
</comment>
<protein>
    <submittedName>
        <fullName evidence="5">Transcriptional regulator NanR</fullName>
    </submittedName>
</protein>
<dbReference type="RefSeq" id="WP_347166178.1">
    <property type="nucleotide sequence ID" value="NZ_JBDNCH010000002.1"/>
</dbReference>
<dbReference type="Proteomes" id="UP001428774">
    <property type="component" value="Unassembled WGS sequence"/>
</dbReference>
<evidence type="ECO:0000256" key="3">
    <source>
        <dbReference type="ARBA" id="ARBA00023163"/>
    </source>
</evidence>
<evidence type="ECO:0000259" key="4">
    <source>
        <dbReference type="PROSITE" id="PS50949"/>
    </source>
</evidence>
<accession>A0AAW9SM58</accession>
<dbReference type="Pfam" id="PF07729">
    <property type="entry name" value="FCD"/>
    <property type="match status" value="1"/>
</dbReference>
<dbReference type="SUPFAM" id="SSF48008">
    <property type="entry name" value="GntR ligand-binding domain-like"/>
    <property type="match status" value="1"/>
</dbReference>
<gene>
    <name evidence="5" type="primary">nanR</name>
    <name evidence="5" type="ORF">ABFB10_08455</name>
</gene>
<proteinExistence type="predicted"/>
<reference evidence="5 6" key="1">
    <citation type="submission" date="2024-05" db="EMBL/GenBank/DDBJ databases">
        <title>Genome sequence of Ponticoccus litoralis KCCM 90028.</title>
        <authorList>
            <person name="Kim J.M."/>
            <person name="Lee J.K."/>
            <person name="Choi B.J."/>
            <person name="Bayburt H."/>
            <person name="Baek J.H."/>
            <person name="Jeon C.O."/>
        </authorList>
    </citation>
    <scope>NUCLEOTIDE SEQUENCE [LARGE SCALE GENOMIC DNA]</scope>
    <source>
        <strain evidence="5 6">KCCM 90028</strain>
    </source>
</reference>
<dbReference type="GO" id="GO:0003677">
    <property type="term" value="F:DNA binding"/>
    <property type="evidence" value="ECO:0007669"/>
    <property type="project" value="UniProtKB-KW"/>
</dbReference>
<dbReference type="AlphaFoldDB" id="A0AAW9SM58"/>
<dbReference type="PRINTS" id="PR00035">
    <property type="entry name" value="HTHGNTR"/>
</dbReference>
<evidence type="ECO:0000313" key="5">
    <source>
        <dbReference type="EMBL" id="MEN9061066.1"/>
    </source>
</evidence>
<dbReference type="CDD" id="cd07377">
    <property type="entry name" value="WHTH_GntR"/>
    <property type="match status" value="1"/>
</dbReference>
<sequence length="244" mass="27574">MTSEPEKITRRKLSDEVLDRLRKMIIAGELRPGDTMPSERALMARFGVGRPAVREALQTLHNSGLITISHGERSRVNEIDAETVFTQSDDIIRLVLAMEPANVDHLREARRMFELGMVRLAAERRTEDDLFDLEDTIVRQRAYLSQDMQHFIAADMAFHSKIAQIAGNPIIHAVSRAMVGWLFAFHQGMLHWSGNEEVTLAEHQRILDRLRARDAEGAVAEMATHLDRSSEAFSLHREGEGGKA</sequence>
<dbReference type="Gene3D" id="1.10.10.10">
    <property type="entry name" value="Winged helix-like DNA-binding domain superfamily/Winged helix DNA-binding domain"/>
    <property type="match status" value="1"/>
</dbReference>
<keyword evidence="6" id="KW-1185">Reference proteome</keyword>
<dbReference type="PROSITE" id="PS50949">
    <property type="entry name" value="HTH_GNTR"/>
    <property type="match status" value="1"/>
</dbReference>
<dbReference type="InterPro" id="IPR000524">
    <property type="entry name" value="Tscrpt_reg_HTH_GntR"/>
</dbReference>
<dbReference type="PANTHER" id="PTHR43537:SF5">
    <property type="entry name" value="UXU OPERON TRANSCRIPTIONAL REGULATOR"/>
    <property type="match status" value="1"/>
</dbReference>
<dbReference type="Gene3D" id="1.20.120.530">
    <property type="entry name" value="GntR ligand-binding domain-like"/>
    <property type="match status" value="1"/>
</dbReference>
<evidence type="ECO:0000313" key="6">
    <source>
        <dbReference type="Proteomes" id="UP001428774"/>
    </source>
</evidence>
<dbReference type="InterPro" id="IPR036390">
    <property type="entry name" value="WH_DNA-bd_sf"/>
</dbReference>
<feature type="domain" description="HTH gntR-type" evidence="4">
    <location>
        <begin position="11"/>
        <end position="79"/>
    </location>
</feature>
<dbReference type="SUPFAM" id="SSF46785">
    <property type="entry name" value="Winged helix' DNA-binding domain"/>
    <property type="match status" value="1"/>
</dbReference>
<keyword evidence="3" id="KW-0804">Transcription</keyword>
<dbReference type="PANTHER" id="PTHR43537">
    <property type="entry name" value="TRANSCRIPTIONAL REGULATOR, GNTR FAMILY"/>
    <property type="match status" value="1"/>
</dbReference>
<name>A0AAW9SM58_9RHOB</name>
<dbReference type="Pfam" id="PF00392">
    <property type="entry name" value="GntR"/>
    <property type="match status" value="1"/>
</dbReference>
<dbReference type="NCBIfam" id="NF003011">
    <property type="entry name" value="PRK03837.1"/>
    <property type="match status" value="1"/>
</dbReference>
<dbReference type="InterPro" id="IPR036388">
    <property type="entry name" value="WH-like_DNA-bd_sf"/>
</dbReference>
<keyword evidence="2" id="KW-0238">DNA-binding</keyword>
<organism evidence="5 6">
    <name type="scientific">Ponticoccus litoralis</name>
    <dbReference type="NCBI Taxonomy" id="422297"/>
    <lineage>
        <taxon>Bacteria</taxon>
        <taxon>Pseudomonadati</taxon>
        <taxon>Pseudomonadota</taxon>
        <taxon>Alphaproteobacteria</taxon>
        <taxon>Rhodobacterales</taxon>
        <taxon>Roseobacteraceae</taxon>
        <taxon>Ponticoccus</taxon>
    </lineage>
</organism>